<comment type="caution">
    <text evidence="3">The sequence shown here is derived from an EMBL/GenBank/DDBJ whole genome shotgun (WGS) entry which is preliminary data.</text>
</comment>
<dbReference type="CDD" id="cd00093">
    <property type="entry name" value="HTH_XRE"/>
    <property type="match status" value="1"/>
</dbReference>
<dbReference type="Proteomes" id="UP001596028">
    <property type="component" value="Unassembled WGS sequence"/>
</dbReference>
<dbReference type="Gene3D" id="1.10.260.40">
    <property type="entry name" value="lambda repressor-like DNA-binding domains"/>
    <property type="match status" value="1"/>
</dbReference>
<dbReference type="EMBL" id="JBHSEP010000035">
    <property type="protein sequence ID" value="MFC4601977.1"/>
    <property type="molecule type" value="Genomic_DNA"/>
</dbReference>
<evidence type="ECO:0000313" key="3">
    <source>
        <dbReference type="EMBL" id="MFC4601977.1"/>
    </source>
</evidence>
<dbReference type="PROSITE" id="PS50943">
    <property type="entry name" value="HTH_CROC1"/>
    <property type="match status" value="1"/>
</dbReference>
<reference evidence="4" key="1">
    <citation type="journal article" date="2019" name="Int. J. Syst. Evol. Microbiol.">
        <title>The Global Catalogue of Microorganisms (GCM) 10K type strain sequencing project: providing services to taxonomists for standard genome sequencing and annotation.</title>
        <authorList>
            <consortium name="The Broad Institute Genomics Platform"/>
            <consortium name="The Broad Institute Genome Sequencing Center for Infectious Disease"/>
            <person name="Wu L."/>
            <person name="Ma J."/>
        </authorList>
    </citation>
    <scope>NUCLEOTIDE SEQUENCE [LARGE SCALE GENOMIC DNA]</scope>
    <source>
        <strain evidence="4">CCUG 49571</strain>
    </source>
</reference>
<dbReference type="InterPro" id="IPR001387">
    <property type="entry name" value="Cro/C1-type_HTH"/>
</dbReference>
<keyword evidence="1" id="KW-0238">DNA-binding</keyword>
<keyword evidence="4" id="KW-1185">Reference proteome</keyword>
<sequence>MKLSTLVGGRIKALRKAKGWTQEQLAEASSLHYSYIGGVERGERNISLDTLEKIVGALQVPPMELFRIELGTDAERDHQKALDELMTIMGSRDIEELEMITKINRDIFKAIDAKRG</sequence>
<evidence type="ECO:0000259" key="2">
    <source>
        <dbReference type="PROSITE" id="PS50943"/>
    </source>
</evidence>
<dbReference type="Pfam" id="PF01381">
    <property type="entry name" value="HTH_3"/>
    <property type="match status" value="1"/>
</dbReference>
<proteinExistence type="predicted"/>
<protein>
    <submittedName>
        <fullName evidence="3">Helix-turn-helix domain-containing protein</fullName>
    </submittedName>
</protein>
<dbReference type="RefSeq" id="WP_378102822.1">
    <property type="nucleotide sequence ID" value="NZ_JBHSEP010000035.1"/>
</dbReference>
<organism evidence="3 4">
    <name type="scientific">Cohnella hongkongensis</name>
    <dbReference type="NCBI Taxonomy" id="178337"/>
    <lineage>
        <taxon>Bacteria</taxon>
        <taxon>Bacillati</taxon>
        <taxon>Bacillota</taxon>
        <taxon>Bacilli</taxon>
        <taxon>Bacillales</taxon>
        <taxon>Paenibacillaceae</taxon>
        <taxon>Cohnella</taxon>
    </lineage>
</organism>
<accession>A0ABV9FJU2</accession>
<gene>
    <name evidence="3" type="ORF">ACFO3S_27320</name>
</gene>
<evidence type="ECO:0000256" key="1">
    <source>
        <dbReference type="ARBA" id="ARBA00023125"/>
    </source>
</evidence>
<evidence type="ECO:0000313" key="4">
    <source>
        <dbReference type="Proteomes" id="UP001596028"/>
    </source>
</evidence>
<dbReference type="SUPFAM" id="SSF47413">
    <property type="entry name" value="lambda repressor-like DNA-binding domains"/>
    <property type="match status" value="1"/>
</dbReference>
<dbReference type="SMART" id="SM00530">
    <property type="entry name" value="HTH_XRE"/>
    <property type="match status" value="1"/>
</dbReference>
<dbReference type="InterPro" id="IPR010982">
    <property type="entry name" value="Lambda_DNA-bd_dom_sf"/>
</dbReference>
<feature type="domain" description="HTH cro/C1-type" evidence="2">
    <location>
        <begin position="11"/>
        <end position="66"/>
    </location>
</feature>
<dbReference type="PANTHER" id="PTHR46797">
    <property type="entry name" value="HTH-TYPE TRANSCRIPTIONAL REGULATOR"/>
    <property type="match status" value="1"/>
</dbReference>
<dbReference type="InterPro" id="IPR050807">
    <property type="entry name" value="TransReg_Diox_bact_type"/>
</dbReference>
<name>A0ABV9FJU2_9BACL</name>
<dbReference type="PANTHER" id="PTHR46797:SF24">
    <property type="entry name" value="DNA-BINDING PHAGE PROTEIN"/>
    <property type="match status" value="1"/>
</dbReference>